<name>A0ABS1ER57_9CLOT</name>
<dbReference type="EMBL" id="JAENHN010000041">
    <property type="protein sequence ID" value="MBK1811866.1"/>
    <property type="molecule type" value="Genomic_DNA"/>
</dbReference>
<dbReference type="SUPFAM" id="SSF111369">
    <property type="entry name" value="HlyD-like secretion proteins"/>
    <property type="match status" value="1"/>
</dbReference>
<dbReference type="Gene3D" id="2.40.50.100">
    <property type="match status" value="1"/>
</dbReference>
<dbReference type="InterPro" id="IPR006143">
    <property type="entry name" value="RND_pump_MFP"/>
</dbReference>
<evidence type="ECO:0000256" key="2">
    <source>
        <dbReference type="SAM" id="Coils"/>
    </source>
</evidence>
<dbReference type="PANTHER" id="PTHR30469">
    <property type="entry name" value="MULTIDRUG RESISTANCE PROTEIN MDTA"/>
    <property type="match status" value="1"/>
</dbReference>
<dbReference type="NCBIfam" id="TIGR01730">
    <property type="entry name" value="RND_mfp"/>
    <property type="match status" value="1"/>
</dbReference>
<accession>A0ABS1ER57</accession>
<evidence type="ECO:0000259" key="3">
    <source>
        <dbReference type="Pfam" id="PF25989"/>
    </source>
</evidence>
<dbReference type="Gene3D" id="2.40.30.170">
    <property type="match status" value="1"/>
</dbReference>
<dbReference type="Proteomes" id="UP000596739">
    <property type="component" value="Unassembled WGS sequence"/>
</dbReference>
<feature type="coiled-coil region" evidence="2">
    <location>
        <begin position="93"/>
        <end position="141"/>
    </location>
</feature>
<sequence>MNKRKKIITLIVVITLICTAFGFFQFRRNRSNNISAKTIIVTKENIKSYLNTTGIVKAKNIKDYYGSQLKVTSINFKIGDKVKKGDILMSFDVSELQNAAKQAKIQYDSAILQKQDLLNQNAKMNSKITDLDSEIADVKSKIEQFKLGKNAVTNNYGFINTVSALKDKITNKEKKYSKEAASTLDNNEKDSTIAQTDSTASIGALQQLSKTLTTLEMQRNSIQPISEEKLKQMDNTVALAKIAFESANSRLRYMPENLTADFDGTITALNAATGSIVNPTSAAVTIEDLENLKVVVSLGKSDIDKVKLDQTATIRSNGKEYNGKISFISPSGKKGLSGISMMTNATSNDVTMDAEIELSDSDEDLKAEFDVDIDILLAEKNSVVAVPMEAIKAVKGGRYVVYTVDANGRVYERDVQLGIQSEINAEIIKGINIGERIILNPSTTIRDGITVKLSGKGGSND</sequence>
<dbReference type="PANTHER" id="PTHR30469:SF33">
    <property type="entry name" value="SLR1207 PROTEIN"/>
    <property type="match status" value="1"/>
</dbReference>
<dbReference type="RefSeq" id="WP_200270507.1">
    <property type="nucleotide sequence ID" value="NZ_JAENHN010000041.1"/>
</dbReference>
<evidence type="ECO:0000313" key="5">
    <source>
        <dbReference type="Proteomes" id="UP000596739"/>
    </source>
</evidence>
<reference evidence="5" key="1">
    <citation type="submission" date="2021-01" db="EMBL/GenBank/DDBJ databases">
        <title>Genome public.</title>
        <authorList>
            <person name="Liu C."/>
            <person name="Sun Q."/>
        </authorList>
    </citation>
    <scope>NUCLEOTIDE SEQUENCE [LARGE SCALE GENOMIC DNA]</scope>
    <source>
        <strain evidence="5">YIM B02505</strain>
    </source>
</reference>
<dbReference type="Pfam" id="PF25989">
    <property type="entry name" value="YknX_C"/>
    <property type="match status" value="1"/>
</dbReference>
<feature type="domain" description="YknX-like C-terminal permuted SH3-like" evidence="3">
    <location>
        <begin position="383"/>
        <end position="452"/>
    </location>
</feature>
<comment type="caution">
    <text evidence="4">The sequence shown here is derived from an EMBL/GenBank/DDBJ whole genome shotgun (WGS) entry which is preliminary data.</text>
</comment>
<dbReference type="Gene3D" id="2.40.420.20">
    <property type="match status" value="1"/>
</dbReference>
<comment type="similarity">
    <text evidence="1">Belongs to the membrane fusion protein (MFP) (TC 8.A.1) family.</text>
</comment>
<proteinExistence type="inferred from homology"/>
<keyword evidence="2" id="KW-0175">Coiled coil</keyword>
<evidence type="ECO:0000313" key="4">
    <source>
        <dbReference type="EMBL" id="MBK1811866.1"/>
    </source>
</evidence>
<gene>
    <name evidence="4" type="ORF">JHL18_14690</name>
</gene>
<dbReference type="InterPro" id="IPR058637">
    <property type="entry name" value="YknX-like_C"/>
</dbReference>
<keyword evidence="5" id="KW-1185">Reference proteome</keyword>
<protein>
    <submittedName>
        <fullName evidence="4">Efflux RND transporter periplasmic adaptor subunit</fullName>
    </submittedName>
</protein>
<evidence type="ECO:0000256" key="1">
    <source>
        <dbReference type="ARBA" id="ARBA00009477"/>
    </source>
</evidence>
<organism evidence="4 5">
    <name type="scientific">Clostridium yunnanense</name>
    <dbReference type="NCBI Taxonomy" id="2800325"/>
    <lineage>
        <taxon>Bacteria</taxon>
        <taxon>Bacillati</taxon>
        <taxon>Bacillota</taxon>
        <taxon>Clostridia</taxon>
        <taxon>Eubacteriales</taxon>
        <taxon>Clostridiaceae</taxon>
        <taxon>Clostridium</taxon>
    </lineage>
</organism>